<evidence type="ECO:0000313" key="3">
    <source>
        <dbReference type="Proteomes" id="UP001599756"/>
    </source>
</evidence>
<reference evidence="2 3" key="1">
    <citation type="submission" date="2024-09" db="EMBL/GenBank/DDBJ databases">
        <title>The Natural Products Discovery Center: Release of the First 8490 Sequenced Strains for Exploring Actinobacteria Biosynthetic Diversity.</title>
        <authorList>
            <person name="Kalkreuter E."/>
            <person name="Kautsar S.A."/>
            <person name="Yang D."/>
            <person name="Bader C.D."/>
            <person name="Teijaro C.N."/>
            <person name="Fluegel L."/>
            <person name="Davis C.M."/>
            <person name="Simpson J.R."/>
            <person name="Lauterbach L."/>
            <person name="Steele A.D."/>
            <person name="Gui C."/>
            <person name="Meng S."/>
            <person name="Li G."/>
            <person name="Viehrig K."/>
            <person name="Ye F."/>
            <person name="Su P."/>
            <person name="Kiefer A.F."/>
            <person name="Nichols A."/>
            <person name="Cepeda A.J."/>
            <person name="Yan W."/>
            <person name="Fan B."/>
            <person name="Jiang Y."/>
            <person name="Adhikari A."/>
            <person name="Zheng C.-J."/>
            <person name="Schuster L."/>
            <person name="Cowan T.M."/>
            <person name="Smanski M.J."/>
            <person name="Chevrette M.G."/>
            <person name="De Carvalho L.P.S."/>
            <person name="Shen B."/>
        </authorList>
    </citation>
    <scope>NUCLEOTIDE SEQUENCE [LARGE SCALE GENOMIC DNA]</scope>
    <source>
        <strain evidence="2 3">NPDC059500</strain>
    </source>
</reference>
<evidence type="ECO:0000256" key="1">
    <source>
        <dbReference type="SAM" id="MobiDB-lite"/>
    </source>
</evidence>
<dbReference type="Proteomes" id="UP001599756">
    <property type="component" value="Unassembled WGS sequence"/>
</dbReference>
<feature type="compositionally biased region" description="Basic and acidic residues" evidence="1">
    <location>
        <begin position="181"/>
        <end position="191"/>
    </location>
</feature>
<feature type="compositionally biased region" description="Low complexity" evidence="1">
    <location>
        <begin position="207"/>
        <end position="217"/>
    </location>
</feature>
<keyword evidence="3" id="KW-1185">Reference proteome</keyword>
<dbReference type="Gene3D" id="1.10.645.10">
    <property type="entry name" value="Cytochrome-c3 Hydrogenase, chain B"/>
    <property type="match status" value="1"/>
</dbReference>
<gene>
    <name evidence="2" type="ORF">ACFW88_15385</name>
</gene>
<dbReference type="SUPFAM" id="SSF56762">
    <property type="entry name" value="HydB/Nqo4-like"/>
    <property type="match status" value="1"/>
</dbReference>
<dbReference type="EMBL" id="JBHYTS010000020">
    <property type="protein sequence ID" value="MFE1751898.1"/>
    <property type="molecule type" value="Genomic_DNA"/>
</dbReference>
<name>A0ABW6H5U9_9ACTN</name>
<accession>A0ABW6H5U9</accession>
<feature type="compositionally biased region" description="Gly residues" evidence="1">
    <location>
        <begin position="192"/>
        <end position="206"/>
    </location>
</feature>
<dbReference type="InterPro" id="IPR029014">
    <property type="entry name" value="NiFe-Hase_large"/>
</dbReference>
<feature type="compositionally biased region" description="Basic and acidic residues" evidence="1">
    <location>
        <begin position="140"/>
        <end position="170"/>
    </location>
</feature>
<organism evidence="2 3">
    <name type="scientific">Streptomyces anandii</name>
    <dbReference type="NCBI Taxonomy" id="285454"/>
    <lineage>
        <taxon>Bacteria</taxon>
        <taxon>Bacillati</taxon>
        <taxon>Actinomycetota</taxon>
        <taxon>Actinomycetes</taxon>
        <taxon>Kitasatosporales</taxon>
        <taxon>Streptomycetaceae</taxon>
        <taxon>Streptomyces</taxon>
    </lineage>
</organism>
<proteinExistence type="predicted"/>
<feature type="compositionally biased region" description="Acidic residues" evidence="1">
    <location>
        <begin position="171"/>
        <end position="180"/>
    </location>
</feature>
<dbReference type="RefSeq" id="WP_381806697.1">
    <property type="nucleotide sequence ID" value="NZ_JBHYTS010000020.1"/>
</dbReference>
<feature type="region of interest" description="Disordered" evidence="1">
    <location>
        <begin position="99"/>
        <end position="222"/>
    </location>
</feature>
<protein>
    <submittedName>
        <fullName evidence="2">Uncharacterized protein</fullName>
    </submittedName>
</protein>
<sequence length="473" mass="49363">MGVRGLALRAAAERPHVLLAALPGGAAVRLATERLLRLRDWPQASTPAQADLFLVAGPDCPGLRAALDRLWLDMPAPRARVQARRADEVEAALDAGRALLRSPAEQERPAAAAEAGGGRNGEHAGQGHREGDGGASGQAQHERHGGHTGDGKRDGADGGGDGHDGEHGDGDPPEAEDGDHGDDHQGADGHAAHGGHGSHGGHGGGEMEMPGGLPMAGQGEDRDGLTLDQLHVPLGPLLADWPTGLTIRLVLQGDVVQLAELEEPAAHTSGSAVEPFWVQPWLRAASGEPVPVGEAMRRRAAAHLDSLGRLLSVAGWPAEAVSARRLRDDLLCGASRAAVAPRLERFARRVGRSRTLAWLTRGVGVVTAAEAREAGVSGPAARADGDVTDRYRQWLAEIRRSLDRLEESSPLQVAAEESPRGLWNAERPPSAALTALLPRLLTGAEFAAARLIVAGLDPDPDELALGTREVAHG</sequence>
<comment type="caution">
    <text evidence="2">The sequence shown here is derived from an EMBL/GenBank/DDBJ whole genome shotgun (WGS) entry which is preliminary data.</text>
</comment>
<evidence type="ECO:0000313" key="2">
    <source>
        <dbReference type="EMBL" id="MFE1751898.1"/>
    </source>
</evidence>
<feature type="compositionally biased region" description="Basic and acidic residues" evidence="1">
    <location>
        <begin position="120"/>
        <end position="132"/>
    </location>
</feature>